<dbReference type="AlphaFoldDB" id="A0A317XNH6"/>
<feature type="compositionally biased region" description="Low complexity" evidence="2">
    <location>
        <begin position="638"/>
        <end position="648"/>
    </location>
</feature>
<reference evidence="3 4" key="1">
    <citation type="journal article" date="2018" name="Mol. Biol. Evol.">
        <title>Broad Genomic Sampling Reveals a Smut Pathogenic Ancestry of the Fungal Clade Ustilaginomycotina.</title>
        <authorList>
            <person name="Kijpornyongpan T."/>
            <person name="Mondo S.J."/>
            <person name="Barry K."/>
            <person name="Sandor L."/>
            <person name="Lee J."/>
            <person name="Lipzen A."/>
            <person name="Pangilinan J."/>
            <person name="LaButti K."/>
            <person name="Hainaut M."/>
            <person name="Henrissat B."/>
            <person name="Grigoriev I.V."/>
            <person name="Spatafora J.W."/>
            <person name="Aime M.C."/>
        </authorList>
    </citation>
    <scope>NUCLEOTIDE SEQUENCE [LARGE SCALE GENOMIC DNA]</scope>
    <source>
        <strain evidence="3 4">MCA 3645</strain>
    </source>
</reference>
<feature type="compositionally biased region" description="Low complexity" evidence="2">
    <location>
        <begin position="98"/>
        <end position="113"/>
    </location>
</feature>
<dbReference type="PANTHER" id="PTHR38120">
    <property type="entry name" value="EXPRESSED PROTEIN"/>
    <property type="match status" value="1"/>
</dbReference>
<name>A0A317XNH6_9BASI</name>
<evidence type="ECO:0000256" key="1">
    <source>
        <dbReference type="SAM" id="Coils"/>
    </source>
</evidence>
<dbReference type="PANTHER" id="PTHR38120:SF1">
    <property type="entry name" value="M PROTEIN, SEROTYPE 2.1"/>
    <property type="match status" value="1"/>
</dbReference>
<feature type="compositionally biased region" description="Polar residues" evidence="2">
    <location>
        <begin position="982"/>
        <end position="992"/>
    </location>
</feature>
<gene>
    <name evidence="3" type="ORF">BCV70DRAFT_138816</name>
</gene>
<feature type="region of interest" description="Disordered" evidence="2">
    <location>
        <begin position="718"/>
        <end position="742"/>
    </location>
</feature>
<feature type="coiled-coil region" evidence="1">
    <location>
        <begin position="373"/>
        <end position="414"/>
    </location>
</feature>
<sequence length="1016" mass="109673">MTEEQPRQLMPTAESHQNLSSKLGAARPLPPRSRSKVTIAARRKDTAGSAAEDGSGSEAAHNSDVDINGLQSSNDTQTSRASADLEGRGTASPVPQAVQRSVSGISSRSQRSISDQHAMVEDIPKEEIERALEGLDRDDLVVALGRAKVQMDEIEARLEDQVLENETLHAAQSTLVEQLNLAEKEVQDLHIAVKQREDKIDEIMSDQDRMESEVFSTMQVIERLRKQLSETEKSRNDAEKRYVDQTATMDKERQYYADTESLLKSQKTHQASAYEKLLSSHHELLKEHERVTNKLAAINASNQISSDVTETGNHDADENGLGQDSSLGRGTSIDAADSTTDDIDDLTVEGLGPASQVASRAIKSKSFADERELVELREELATTQKSHASLSETMATLQTELRDVRAQNAALRDQNETFIDILQEKTFSGALLNESAMLRGLRATSGHREASKGLMDPYDSDEVESESTSVGDEGESERDFSTGTIPEENEDDVDDVPDTPKAPTTSIKKSRRRRKESSDYLHPPSDLASELEQLESTTESPENKARRERRLTERTGTVSENVDELQKEVRELREANQGLSLYINKILDRIIAKEGFEHILAIDGRGTVRGARRKASRATLGSAFQPPSDVSPGARHVSSASTVSAPGSTASGGGGFFSFGAASSAASAPGEASIASKPKSKRTSSIDWRNLPFLGGGSASAAENNANLRPLTLQSHNLLIPPRDGSARKLRTSEEMEDEHDVAERERIRQELLKRGIEPPQHQLVQSPVGLRRTRPQSMSANPSAGAGGFAAFFSRVVGSGPGGLLSPAKSDGQSQASLTPLRAADAGFGSVAASTPAHDVEKRREERTRALQLSEGDATGLTKLVGGQGIASKARQLRAERHQQTLEHAADTTSVRFPSSSASSHTASGFSSRAGSVAESSMMDNSVAGDESYCLPAPPSAAKENGYAVDNRTDSPLMGYGQPLPPLPTETTGDEDPNAFRSPTTSLQGSADQGWKRTFRRISLLSASSNSTNPD</sequence>
<feature type="region of interest" description="Disordered" evidence="2">
    <location>
        <begin position="1"/>
        <end position="117"/>
    </location>
</feature>
<dbReference type="STRING" id="1882483.A0A317XNH6"/>
<organism evidence="3 4">
    <name type="scientific">Testicularia cyperi</name>
    <dbReference type="NCBI Taxonomy" id="1882483"/>
    <lineage>
        <taxon>Eukaryota</taxon>
        <taxon>Fungi</taxon>
        <taxon>Dikarya</taxon>
        <taxon>Basidiomycota</taxon>
        <taxon>Ustilaginomycotina</taxon>
        <taxon>Ustilaginomycetes</taxon>
        <taxon>Ustilaginales</taxon>
        <taxon>Anthracoideaceae</taxon>
        <taxon>Testicularia</taxon>
    </lineage>
</organism>
<feature type="region of interest" description="Disordered" evidence="2">
    <location>
        <begin position="940"/>
        <end position="996"/>
    </location>
</feature>
<keyword evidence="1" id="KW-0175">Coiled coil</keyword>
<feature type="compositionally biased region" description="Basic and acidic residues" evidence="2">
    <location>
        <begin position="541"/>
        <end position="553"/>
    </location>
</feature>
<feature type="compositionally biased region" description="Low complexity" evidence="2">
    <location>
        <begin position="900"/>
        <end position="915"/>
    </location>
</feature>
<evidence type="ECO:0000256" key="2">
    <source>
        <dbReference type="SAM" id="MobiDB-lite"/>
    </source>
</evidence>
<accession>A0A317XNH6</accession>
<dbReference type="OrthoDB" id="2121319at2759"/>
<proteinExistence type="predicted"/>
<dbReference type="InParanoid" id="A0A317XNH6"/>
<evidence type="ECO:0000313" key="4">
    <source>
        <dbReference type="Proteomes" id="UP000246740"/>
    </source>
</evidence>
<feature type="compositionally biased region" description="Acidic residues" evidence="2">
    <location>
        <begin position="487"/>
        <end position="497"/>
    </location>
</feature>
<feature type="compositionally biased region" description="Low complexity" evidence="2">
    <location>
        <begin position="527"/>
        <end position="540"/>
    </location>
</feature>
<evidence type="ECO:0000313" key="3">
    <source>
        <dbReference type="EMBL" id="PWY99864.1"/>
    </source>
</evidence>
<feature type="compositionally biased region" description="Polar residues" evidence="2">
    <location>
        <begin position="69"/>
        <end position="81"/>
    </location>
</feature>
<feature type="region of interest" description="Disordered" evidence="2">
    <location>
        <begin position="613"/>
        <end position="648"/>
    </location>
</feature>
<feature type="region of interest" description="Disordered" evidence="2">
    <location>
        <begin position="307"/>
        <end position="338"/>
    </location>
</feature>
<dbReference type="Proteomes" id="UP000246740">
    <property type="component" value="Unassembled WGS sequence"/>
</dbReference>
<feature type="compositionally biased region" description="Basic and acidic residues" evidence="2">
    <location>
        <begin position="878"/>
        <end position="891"/>
    </location>
</feature>
<feature type="compositionally biased region" description="Low complexity" evidence="2">
    <location>
        <begin position="47"/>
        <end position="60"/>
    </location>
</feature>
<dbReference type="EMBL" id="KZ819194">
    <property type="protein sequence ID" value="PWY99864.1"/>
    <property type="molecule type" value="Genomic_DNA"/>
</dbReference>
<feature type="compositionally biased region" description="Basic and acidic residues" evidence="2">
    <location>
        <begin position="839"/>
        <end position="850"/>
    </location>
</feature>
<feature type="region of interest" description="Disordered" evidence="2">
    <location>
        <begin position="444"/>
        <end position="559"/>
    </location>
</feature>
<protein>
    <submittedName>
        <fullName evidence="3">Uncharacterized protein</fullName>
    </submittedName>
</protein>
<feature type="region of interest" description="Disordered" evidence="2">
    <location>
        <begin position="833"/>
        <end position="856"/>
    </location>
</feature>
<feature type="coiled-coil region" evidence="1">
    <location>
        <begin position="144"/>
        <end position="241"/>
    </location>
</feature>
<keyword evidence="4" id="KW-1185">Reference proteome</keyword>
<feature type="region of interest" description="Disordered" evidence="2">
    <location>
        <begin position="873"/>
        <end position="915"/>
    </location>
</feature>
<feature type="compositionally biased region" description="Basic and acidic residues" evidence="2">
    <location>
        <begin position="725"/>
        <end position="734"/>
    </location>
</feature>
<feature type="non-terminal residue" evidence="3">
    <location>
        <position position="1016"/>
    </location>
</feature>